<keyword evidence="1" id="KW-0472">Membrane</keyword>
<evidence type="ECO:0000256" key="1">
    <source>
        <dbReference type="SAM" id="Phobius"/>
    </source>
</evidence>
<accession>A0A3A8JZ31</accession>
<comment type="caution">
    <text evidence="2">The sequence shown here is derived from an EMBL/GenBank/DDBJ whole genome shotgun (WGS) entry which is preliminary data.</text>
</comment>
<evidence type="ECO:0000313" key="2">
    <source>
        <dbReference type="EMBL" id="RKH00227.1"/>
    </source>
</evidence>
<dbReference type="Proteomes" id="UP000268313">
    <property type="component" value="Unassembled WGS sequence"/>
</dbReference>
<name>A0A3A8JZ31_9BACT</name>
<keyword evidence="3" id="KW-1185">Reference proteome</keyword>
<proteinExistence type="predicted"/>
<organism evidence="2 3">
    <name type="scientific">Corallococcus carmarthensis</name>
    <dbReference type="NCBI Taxonomy" id="2316728"/>
    <lineage>
        <taxon>Bacteria</taxon>
        <taxon>Pseudomonadati</taxon>
        <taxon>Myxococcota</taxon>
        <taxon>Myxococcia</taxon>
        <taxon>Myxococcales</taxon>
        <taxon>Cystobacterineae</taxon>
        <taxon>Myxococcaceae</taxon>
        <taxon>Corallococcus</taxon>
    </lineage>
</organism>
<protein>
    <submittedName>
        <fullName evidence="2">Uncharacterized protein</fullName>
    </submittedName>
</protein>
<gene>
    <name evidence="2" type="ORF">D7X32_24230</name>
</gene>
<sequence>MLGALLLFAVVFAIVFLPPMIGLRQHDDAMLICLGFMATSLIGAGIRHWRLWQHATRAMQETQFV</sequence>
<evidence type="ECO:0000313" key="3">
    <source>
        <dbReference type="Proteomes" id="UP000268313"/>
    </source>
</evidence>
<keyword evidence="1" id="KW-1133">Transmembrane helix</keyword>
<reference evidence="3" key="1">
    <citation type="submission" date="2018-09" db="EMBL/GenBank/DDBJ databases">
        <authorList>
            <person name="Livingstone P.G."/>
            <person name="Whitworth D.E."/>
        </authorList>
    </citation>
    <scope>NUCLEOTIDE SEQUENCE [LARGE SCALE GENOMIC DNA]</scope>
    <source>
        <strain evidence="3">CA043D</strain>
    </source>
</reference>
<dbReference type="EMBL" id="RAWE01000097">
    <property type="protein sequence ID" value="RKH00227.1"/>
    <property type="molecule type" value="Genomic_DNA"/>
</dbReference>
<feature type="transmembrane region" description="Helical" evidence="1">
    <location>
        <begin position="29"/>
        <end position="49"/>
    </location>
</feature>
<dbReference type="AlphaFoldDB" id="A0A3A8JZ31"/>
<keyword evidence="1" id="KW-0812">Transmembrane</keyword>